<dbReference type="Proteomes" id="UP000333665">
    <property type="component" value="Unassembled WGS sequence"/>
</dbReference>
<proteinExistence type="predicted"/>
<dbReference type="EMBL" id="AACDUL010000004">
    <property type="protein sequence ID" value="EAK1509339.1"/>
    <property type="molecule type" value="Genomic_DNA"/>
</dbReference>
<feature type="domain" description="Transposase IS200-like" evidence="1">
    <location>
        <begin position="18"/>
        <end position="141"/>
    </location>
</feature>
<reference evidence="3 4" key="2">
    <citation type="submission" date="2018-08" db="EMBL/GenBank/DDBJ databases">
        <authorList>
            <consortium name="NARMS: The National Antimicrobial Resistance Monitoring System"/>
        </authorList>
    </citation>
    <scope>NUCLEOTIDE SEQUENCE [LARGE SCALE GENOMIC DNA]</scope>
    <source>
        <strain evidence="3 4">FSIS11812579</strain>
    </source>
</reference>
<reference evidence="2 5" key="1">
    <citation type="submission" date="2018-05" db="EMBL/GenBank/DDBJ databases">
        <authorList>
            <consortium name="GenomeTrakr network: Whole genome sequencing for foodborne pathogen traceback"/>
        </authorList>
    </citation>
    <scope>NUCLEOTIDE SEQUENCE [LARGE SCALE GENOMIC DNA]</scope>
    <source>
        <strain evidence="2 5">NC_C6016</strain>
    </source>
</reference>
<dbReference type="Proteomes" id="UP000361993">
    <property type="component" value="Unassembled WGS sequence"/>
</dbReference>
<dbReference type="SMART" id="SM01321">
    <property type="entry name" value="Y1_Tnp"/>
    <property type="match status" value="1"/>
</dbReference>
<dbReference type="PANTHER" id="PTHR33360">
    <property type="entry name" value="TRANSPOSASE FOR INSERTION SEQUENCE ELEMENT IS200"/>
    <property type="match status" value="1"/>
</dbReference>
<evidence type="ECO:0000313" key="5">
    <source>
        <dbReference type="Proteomes" id="UP000361993"/>
    </source>
</evidence>
<dbReference type="GO" id="GO:0006313">
    <property type="term" value="P:DNA transposition"/>
    <property type="evidence" value="ECO:0007669"/>
    <property type="project" value="InterPro"/>
</dbReference>
<dbReference type="Pfam" id="PF01797">
    <property type="entry name" value="Y1_Tnp"/>
    <property type="match status" value="1"/>
</dbReference>
<dbReference type="GO" id="GO:0004803">
    <property type="term" value="F:transposase activity"/>
    <property type="evidence" value="ECO:0007669"/>
    <property type="project" value="InterPro"/>
</dbReference>
<name>A0A5T1L4T2_CAMCO</name>
<evidence type="ECO:0000259" key="1">
    <source>
        <dbReference type="SMART" id="SM01321"/>
    </source>
</evidence>
<evidence type="ECO:0000313" key="3">
    <source>
        <dbReference type="EMBL" id="EAL8417474.1"/>
    </source>
</evidence>
<evidence type="ECO:0000313" key="4">
    <source>
        <dbReference type="Proteomes" id="UP000333665"/>
    </source>
</evidence>
<protein>
    <submittedName>
        <fullName evidence="2">IS200/IS605 family transposase</fullName>
    </submittedName>
</protein>
<dbReference type="RefSeq" id="WP_002781049.1">
    <property type="nucleotide sequence ID" value="NZ_LBEL01000054.1"/>
</dbReference>
<dbReference type="NCBIfam" id="NF033573">
    <property type="entry name" value="transpos_IS200"/>
    <property type="match status" value="1"/>
</dbReference>
<sequence length="142" mass="16863">MRKNNYKLHGYISTNRSKHNLKAHLILVCKYRKKLLVGLLNDEIKAIIDKIANTSDFNIIAMESDIDHLHLMVQYLPKVSITQIIRKIKQITTFRIWQDKRFYHLLCRNFWKEKTFWSDGYFACSVGEATPETIKKYIENQG</sequence>
<organism evidence="2 5">
    <name type="scientific">Campylobacter coli</name>
    <dbReference type="NCBI Taxonomy" id="195"/>
    <lineage>
        <taxon>Bacteria</taxon>
        <taxon>Pseudomonadati</taxon>
        <taxon>Campylobacterota</taxon>
        <taxon>Epsilonproteobacteria</taxon>
        <taxon>Campylobacterales</taxon>
        <taxon>Campylobacteraceae</taxon>
        <taxon>Campylobacter</taxon>
    </lineage>
</organism>
<evidence type="ECO:0000313" key="2">
    <source>
        <dbReference type="EMBL" id="EAK1509339.1"/>
    </source>
</evidence>
<accession>A0A5T1L4T2</accession>
<dbReference type="AlphaFoldDB" id="A0A5T1L4T2"/>
<gene>
    <name evidence="2" type="primary">tnpA</name>
    <name evidence="2" type="ORF">CJD00_03485</name>
    <name evidence="3" type="ORF">DYF97_08935</name>
</gene>
<dbReference type="InterPro" id="IPR036515">
    <property type="entry name" value="Transposase_17_sf"/>
</dbReference>
<dbReference type="PANTHER" id="PTHR33360:SF2">
    <property type="entry name" value="TRANSPOSASE FOR INSERTION SEQUENCE ELEMENT IS200"/>
    <property type="match status" value="1"/>
</dbReference>
<comment type="caution">
    <text evidence="2">The sequence shown here is derived from an EMBL/GenBank/DDBJ whole genome shotgun (WGS) entry which is preliminary data.</text>
</comment>
<dbReference type="SUPFAM" id="SSF143422">
    <property type="entry name" value="Transposase IS200-like"/>
    <property type="match status" value="1"/>
</dbReference>
<dbReference type="Gene3D" id="3.30.70.1290">
    <property type="entry name" value="Transposase IS200-like"/>
    <property type="match status" value="1"/>
</dbReference>
<dbReference type="EMBL" id="AACRQU010000029">
    <property type="protein sequence ID" value="EAL8417474.1"/>
    <property type="molecule type" value="Genomic_DNA"/>
</dbReference>
<dbReference type="GO" id="GO:0003677">
    <property type="term" value="F:DNA binding"/>
    <property type="evidence" value="ECO:0007669"/>
    <property type="project" value="InterPro"/>
</dbReference>
<dbReference type="InterPro" id="IPR002686">
    <property type="entry name" value="Transposase_17"/>
</dbReference>